<reference evidence="1" key="2">
    <citation type="submission" date="2021-04" db="EMBL/GenBank/DDBJ databases">
        <authorList>
            <person name="Gilroy R."/>
        </authorList>
    </citation>
    <scope>NUCLEOTIDE SEQUENCE</scope>
    <source>
        <strain evidence="1">ChiGjej4B4-7305</strain>
    </source>
</reference>
<dbReference type="EMBL" id="DXBY01000025">
    <property type="protein sequence ID" value="HIZ34381.1"/>
    <property type="molecule type" value="Genomic_DNA"/>
</dbReference>
<name>A0A9D2EBQ4_9MICO</name>
<proteinExistence type="predicted"/>
<sequence length="46" mass="5445">MTEPTHIEQWLREQTTDAEPAPALLDWRTPPLIELDLTTVWKDETR</sequence>
<dbReference type="AlphaFoldDB" id="A0A9D2EBQ4"/>
<dbReference type="Proteomes" id="UP000824037">
    <property type="component" value="Unassembled WGS sequence"/>
</dbReference>
<evidence type="ECO:0000313" key="1">
    <source>
        <dbReference type="EMBL" id="HIZ34381.1"/>
    </source>
</evidence>
<comment type="caution">
    <text evidence="1">The sequence shown here is derived from an EMBL/GenBank/DDBJ whole genome shotgun (WGS) entry which is preliminary data.</text>
</comment>
<evidence type="ECO:0000313" key="2">
    <source>
        <dbReference type="Proteomes" id="UP000824037"/>
    </source>
</evidence>
<protein>
    <submittedName>
        <fullName evidence="1">Uncharacterized protein</fullName>
    </submittedName>
</protein>
<accession>A0A9D2EBQ4</accession>
<organism evidence="1 2">
    <name type="scientific">Candidatus Ruania gallistercoris</name>
    <dbReference type="NCBI Taxonomy" id="2838746"/>
    <lineage>
        <taxon>Bacteria</taxon>
        <taxon>Bacillati</taxon>
        <taxon>Actinomycetota</taxon>
        <taxon>Actinomycetes</taxon>
        <taxon>Micrococcales</taxon>
        <taxon>Ruaniaceae</taxon>
        <taxon>Ruania</taxon>
    </lineage>
</organism>
<gene>
    <name evidence="1" type="ORF">H9815_01280</name>
</gene>
<reference evidence="1" key="1">
    <citation type="journal article" date="2021" name="PeerJ">
        <title>Extensive microbial diversity within the chicken gut microbiome revealed by metagenomics and culture.</title>
        <authorList>
            <person name="Gilroy R."/>
            <person name="Ravi A."/>
            <person name="Getino M."/>
            <person name="Pursley I."/>
            <person name="Horton D.L."/>
            <person name="Alikhan N.F."/>
            <person name="Baker D."/>
            <person name="Gharbi K."/>
            <person name="Hall N."/>
            <person name="Watson M."/>
            <person name="Adriaenssens E.M."/>
            <person name="Foster-Nyarko E."/>
            <person name="Jarju S."/>
            <person name="Secka A."/>
            <person name="Antonio M."/>
            <person name="Oren A."/>
            <person name="Chaudhuri R.R."/>
            <person name="La Ragione R."/>
            <person name="Hildebrand F."/>
            <person name="Pallen M.J."/>
        </authorList>
    </citation>
    <scope>NUCLEOTIDE SEQUENCE</scope>
    <source>
        <strain evidence="1">ChiGjej4B4-7305</strain>
    </source>
</reference>